<evidence type="ECO:0000313" key="6">
    <source>
        <dbReference type="Proteomes" id="UP000623440"/>
    </source>
</evidence>
<dbReference type="Pfam" id="PF13847">
    <property type="entry name" value="Methyltransf_31"/>
    <property type="match status" value="1"/>
</dbReference>
<gene>
    <name evidence="5" type="ORF">H6G97_13385</name>
</gene>
<evidence type="ECO:0000313" key="5">
    <source>
        <dbReference type="EMBL" id="MBD2530509.1"/>
    </source>
</evidence>
<evidence type="ECO:0000256" key="2">
    <source>
        <dbReference type="ARBA" id="ARBA00022679"/>
    </source>
</evidence>
<sequence>MTEEIMANFDDKEILELWDNRARDWDIQVSDDGDSNRILNSDPVLWSFAGNVAGLSVLDAGCGTGYLARQLCLKGASVTAIDFSPQMIGIAQFRASQNNLNIDFHLDSCTELKSLPDEQFDMIISNYVLMDLFDLEGALKAFNRVLKPNGIAILVFSHPCFPQGNSRTVNEDGTVFYGWTSSYFERTQRNDQPWNHFTTPFIWFHRPLSDYWKAFKAAGFSVDEFEEPRITPERYHLAENDQKLLNCKTRPYSVVFKLLKVKGLYNNPINF</sequence>
<dbReference type="GO" id="GO:0032259">
    <property type="term" value="P:methylation"/>
    <property type="evidence" value="ECO:0007669"/>
    <property type="project" value="UniProtKB-KW"/>
</dbReference>
<accession>A0ABR8DMP0</accession>
<dbReference type="CDD" id="cd02440">
    <property type="entry name" value="AdoMet_MTases"/>
    <property type="match status" value="1"/>
</dbReference>
<keyword evidence="2" id="KW-0808">Transferase</keyword>
<dbReference type="InterPro" id="IPR029063">
    <property type="entry name" value="SAM-dependent_MTases_sf"/>
</dbReference>
<keyword evidence="6" id="KW-1185">Reference proteome</keyword>
<keyword evidence="3" id="KW-0949">S-adenosyl-L-methionine</keyword>
<dbReference type="Gene3D" id="3.40.50.150">
    <property type="entry name" value="Vaccinia Virus protein VP39"/>
    <property type="match status" value="1"/>
</dbReference>
<proteinExistence type="predicted"/>
<dbReference type="InterPro" id="IPR025714">
    <property type="entry name" value="Methyltranfer_dom"/>
</dbReference>
<dbReference type="PANTHER" id="PTHR43464">
    <property type="entry name" value="METHYLTRANSFERASE"/>
    <property type="match status" value="1"/>
</dbReference>
<organism evidence="5 6">
    <name type="scientific">Nostoc flagelliforme FACHB-838</name>
    <dbReference type="NCBI Taxonomy" id="2692904"/>
    <lineage>
        <taxon>Bacteria</taxon>
        <taxon>Bacillati</taxon>
        <taxon>Cyanobacteriota</taxon>
        <taxon>Cyanophyceae</taxon>
        <taxon>Nostocales</taxon>
        <taxon>Nostocaceae</taxon>
        <taxon>Nostoc</taxon>
    </lineage>
</organism>
<dbReference type="EMBL" id="JACJSI010000021">
    <property type="protein sequence ID" value="MBD2530509.1"/>
    <property type="molecule type" value="Genomic_DNA"/>
</dbReference>
<protein>
    <submittedName>
        <fullName evidence="5">Class I SAM-dependent methyltransferase</fullName>
    </submittedName>
</protein>
<dbReference type="PANTHER" id="PTHR43464:SF19">
    <property type="entry name" value="UBIQUINONE BIOSYNTHESIS O-METHYLTRANSFERASE, MITOCHONDRIAL"/>
    <property type="match status" value="1"/>
</dbReference>
<name>A0ABR8DMP0_9NOSO</name>
<dbReference type="Proteomes" id="UP000623440">
    <property type="component" value="Unassembled WGS sequence"/>
</dbReference>
<keyword evidence="1 5" id="KW-0489">Methyltransferase</keyword>
<comment type="caution">
    <text evidence="5">The sequence shown here is derived from an EMBL/GenBank/DDBJ whole genome shotgun (WGS) entry which is preliminary data.</text>
</comment>
<reference evidence="5 6" key="1">
    <citation type="journal article" date="2020" name="ISME J.">
        <title>Comparative genomics reveals insights into cyanobacterial evolution and habitat adaptation.</title>
        <authorList>
            <person name="Chen M.Y."/>
            <person name="Teng W.K."/>
            <person name="Zhao L."/>
            <person name="Hu C.X."/>
            <person name="Zhou Y.K."/>
            <person name="Han B.P."/>
            <person name="Song L.R."/>
            <person name="Shu W.S."/>
        </authorList>
    </citation>
    <scope>NUCLEOTIDE SEQUENCE [LARGE SCALE GENOMIC DNA]</scope>
    <source>
        <strain evidence="5 6">FACHB-838</strain>
    </source>
</reference>
<dbReference type="SUPFAM" id="SSF53335">
    <property type="entry name" value="S-adenosyl-L-methionine-dependent methyltransferases"/>
    <property type="match status" value="1"/>
</dbReference>
<evidence type="ECO:0000256" key="3">
    <source>
        <dbReference type="ARBA" id="ARBA00022691"/>
    </source>
</evidence>
<evidence type="ECO:0000259" key="4">
    <source>
        <dbReference type="Pfam" id="PF13847"/>
    </source>
</evidence>
<feature type="domain" description="Methyltransferase" evidence="4">
    <location>
        <begin position="53"/>
        <end position="154"/>
    </location>
</feature>
<evidence type="ECO:0000256" key="1">
    <source>
        <dbReference type="ARBA" id="ARBA00022603"/>
    </source>
</evidence>
<dbReference type="RefSeq" id="WP_190941057.1">
    <property type="nucleotide sequence ID" value="NZ_JACJSI010000021.1"/>
</dbReference>
<dbReference type="GO" id="GO:0008168">
    <property type="term" value="F:methyltransferase activity"/>
    <property type="evidence" value="ECO:0007669"/>
    <property type="project" value="UniProtKB-KW"/>
</dbReference>